<accession>A0A131YPJ6</accession>
<dbReference type="InterPro" id="IPR052797">
    <property type="entry name" value="RegFact_GeneExpr_CellDeath"/>
</dbReference>
<organism evidence="4">
    <name type="scientific">Rhipicephalus appendiculatus</name>
    <name type="common">Brown ear tick</name>
    <dbReference type="NCBI Taxonomy" id="34631"/>
    <lineage>
        <taxon>Eukaryota</taxon>
        <taxon>Metazoa</taxon>
        <taxon>Ecdysozoa</taxon>
        <taxon>Arthropoda</taxon>
        <taxon>Chelicerata</taxon>
        <taxon>Arachnida</taxon>
        <taxon>Acari</taxon>
        <taxon>Parasitiformes</taxon>
        <taxon>Ixodida</taxon>
        <taxon>Ixodoidea</taxon>
        <taxon>Ixodidae</taxon>
        <taxon>Rhipicephalinae</taxon>
        <taxon>Rhipicephalus</taxon>
        <taxon>Rhipicephalus</taxon>
    </lineage>
</organism>
<dbReference type="EMBL" id="GEDV01008197">
    <property type="protein sequence ID" value="JAP80360.1"/>
    <property type="molecule type" value="Transcribed_RNA"/>
</dbReference>
<dbReference type="PROSITE" id="PS50157">
    <property type="entry name" value="ZINC_FINGER_C2H2_2"/>
    <property type="match status" value="1"/>
</dbReference>
<evidence type="ECO:0000259" key="3">
    <source>
        <dbReference type="PROSITE" id="PS50157"/>
    </source>
</evidence>
<feature type="region of interest" description="Disordered" evidence="2">
    <location>
        <begin position="487"/>
        <end position="509"/>
    </location>
</feature>
<dbReference type="SMART" id="SM00355">
    <property type="entry name" value="ZnF_C2H2"/>
    <property type="match status" value="2"/>
</dbReference>
<sequence length="509" mass="57382">MENMSPNEATCPRYACETCGKAFVRRCSLARHNSEVHSIQVPWGSFKCDQCHNVRYNQREQLLKHLIEMHQFEYKYEQRRFRSLQDFFRWKQNEERREKVCFVASSSAKTLYGGRIKRWYVCHRSGSYIPSGKGRRRLKSQGSCKINAHCMATMSSVQDIQTGVVTLVYQKKHYGHDIDLGHLRLSKEERQAIAQQLAQGIPVETVLKNVKKTLGRELQKIHLITRRDLNNIARRELGLTLPQLQKEGPNTPYLKDVKLELPSESSNSCSYDLDQDIDKSADHAPEGNENILINLPGVGFQSGSQLPLAPLVIGQQGTAPLVFTSLIPTAQNGSVIIFSNPGTTLQTKSNSTLPSVRGSEARGSGTQQSLLKCNNRNYLESVRQLCSDSYSPGGDCSAPVSQAKKCVLEAIHELHAKITKYSGSEDKLNHIEKEIRGLSHFVDFGVVNWEPGDCGEMEEISFDDEEEPQLQGLSESRFLQDLSEGQSAIITEKKSKPHRQDHVYSKMSE</sequence>
<proteinExistence type="predicted"/>
<reference evidence="4" key="1">
    <citation type="journal article" date="2016" name="Ticks Tick Borne Dis.">
        <title>De novo assembly and annotation of the salivary gland transcriptome of Rhipicephalus appendiculatus male and female ticks during blood feeding.</title>
        <authorList>
            <person name="de Castro M.H."/>
            <person name="de Klerk D."/>
            <person name="Pienaar R."/>
            <person name="Latif A.A."/>
            <person name="Rees D.J."/>
            <person name="Mans B.J."/>
        </authorList>
    </citation>
    <scope>NUCLEOTIDE SEQUENCE</scope>
    <source>
        <tissue evidence="4">Salivary glands</tissue>
    </source>
</reference>
<feature type="domain" description="C2H2-type" evidence="3">
    <location>
        <begin position="14"/>
        <end position="42"/>
    </location>
</feature>
<dbReference type="PROSITE" id="PS00028">
    <property type="entry name" value="ZINC_FINGER_C2H2_1"/>
    <property type="match status" value="1"/>
</dbReference>
<dbReference type="InterPro" id="IPR013087">
    <property type="entry name" value="Znf_C2H2_type"/>
</dbReference>
<dbReference type="GO" id="GO:0008270">
    <property type="term" value="F:zinc ion binding"/>
    <property type="evidence" value="ECO:0007669"/>
    <property type="project" value="UniProtKB-KW"/>
</dbReference>
<evidence type="ECO:0000256" key="1">
    <source>
        <dbReference type="PROSITE-ProRule" id="PRU00042"/>
    </source>
</evidence>
<name>A0A131YPJ6_RHIAP</name>
<protein>
    <recommendedName>
        <fullName evidence="3">C2H2-type domain-containing protein</fullName>
    </recommendedName>
</protein>
<feature type="compositionally biased region" description="Basic and acidic residues" evidence="2">
    <location>
        <begin position="491"/>
        <end position="509"/>
    </location>
</feature>
<dbReference type="PANTHER" id="PTHR33936">
    <property type="entry name" value="PROTEIN CBG17840"/>
    <property type="match status" value="1"/>
</dbReference>
<keyword evidence="1" id="KW-0862">Zinc</keyword>
<keyword evidence="1" id="KW-0479">Metal-binding</keyword>
<dbReference type="AlphaFoldDB" id="A0A131YPJ6"/>
<dbReference type="Gene3D" id="3.30.160.60">
    <property type="entry name" value="Classic Zinc Finger"/>
    <property type="match status" value="1"/>
</dbReference>
<evidence type="ECO:0000256" key="2">
    <source>
        <dbReference type="SAM" id="MobiDB-lite"/>
    </source>
</evidence>
<dbReference type="PANTHER" id="PTHR33936:SF24">
    <property type="entry name" value="C2H2-TYPE DOMAIN-CONTAINING PROTEIN"/>
    <property type="match status" value="1"/>
</dbReference>
<keyword evidence="1" id="KW-0863">Zinc-finger</keyword>
<evidence type="ECO:0000313" key="4">
    <source>
        <dbReference type="EMBL" id="JAP80360.1"/>
    </source>
</evidence>